<reference evidence="3" key="1">
    <citation type="submission" date="2013-08" db="EMBL/GenBank/DDBJ databases">
        <title>Gene expansion shapes genome architecture in the human pathogen Lichtheimia corymbifera: an evolutionary genomics analysis in the ancient terrestrial Mucorales (Mucoromycotina).</title>
        <authorList>
            <person name="Schwartze V.U."/>
            <person name="Winter S."/>
            <person name="Shelest E."/>
            <person name="Marcet-Houben M."/>
            <person name="Horn F."/>
            <person name="Wehner S."/>
            <person name="Hoffmann K."/>
            <person name="Riege K."/>
            <person name="Sammeth M."/>
            <person name="Nowrousian M."/>
            <person name="Valiante V."/>
            <person name="Linde J."/>
            <person name="Jacobsen I.D."/>
            <person name="Marz M."/>
            <person name="Brakhage A.A."/>
            <person name="Gabaldon T."/>
            <person name="Bocker S."/>
            <person name="Voigt K."/>
        </authorList>
    </citation>
    <scope>NUCLEOTIDE SEQUENCE [LARGE SCALE GENOMIC DNA]</scope>
    <source>
        <strain evidence="3">FSU 9682</strain>
    </source>
</reference>
<sequence>MHIPIWATTVFLFSISGFAAAAPADTKSNNSPDPRTEVIKNAFRHAWNGYHQHAFGHDELKPVTNGTNDSR</sequence>
<proteinExistence type="inferred from homology"/>
<comment type="caution">
    <text evidence="3">The sequence shown here is derived from an EMBL/GenBank/DDBJ whole genome shotgun (WGS) entry which is preliminary data.</text>
</comment>
<evidence type="ECO:0000256" key="2">
    <source>
        <dbReference type="SAM" id="SignalP"/>
    </source>
</evidence>
<evidence type="ECO:0000313" key="4">
    <source>
        <dbReference type="Proteomes" id="UP000027586"/>
    </source>
</evidence>
<accession>A0A068RHH0</accession>
<name>A0A068RHH0_9FUNG</name>
<dbReference type="GO" id="GO:0005975">
    <property type="term" value="P:carbohydrate metabolic process"/>
    <property type="evidence" value="ECO:0007669"/>
    <property type="project" value="InterPro"/>
</dbReference>
<comment type="similarity">
    <text evidence="1">Belongs to the glycosyl hydrolase 47 family.</text>
</comment>
<protein>
    <submittedName>
        <fullName evidence="3">Uncharacterized protein</fullName>
    </submittedName>
</protein>
<evidence type="ECO:0000313" key="3">
    <source>
        <dbReference type="EMBL" id="CDH49429.1"/>
    </source>
</evidence>
<dbReference type="GO" id="GO:0016020">
    <property type="term" value="C:membrane"/>
    <property type="evidence" value="ECO:0007669"/>
    <property type="project" value="InterPro"/>
</dbReference>
<dbReference type="InterPro" id="IPR001382">
    <property type="entry name" value="Glyco_hydro_47"/>
</dbReference>
<dbReference type="InterPro" id="IPR036026">
    <property type="entry name" value="Seven-hairpin_glycosidases"/>
</dbReference>
<dbReference type="Gene3D" id="1.50.10.10">
    <property type="match status" value="1"/>
</dbReference>
<gene>
    <name evidence="3" type="ORF">LCOR_01172.1</name>
</gene>
<dbReference type="EMBL" id="CBTN010000003">
    <property type="protein sequence ID" value="CDH49429.1"/>
    <property type="molecule type" value="Genomic_DNA"/>
</dbReference>
<dbReference type="GO" id="GO:0036503">
    <property type="term" value="P:ERAD pathway"/>
    <property type="evidence" value="ECO:0007669"/>
    <property type="project" value="UniProtKB-ARBA"/>
</dbReference>
<dbReference type="AlphaFoldDB" id="A0A068RHH0"/>
<dbReference type="GO" id="GO:0004571">
    <property type="term" value="F:mannosyl-oligosaccharide 1,2-alpha-mannosidase activity"/>
    <property type="evidence" value="ECO:0007669"/>
    <property type="project" value="InterPro"/>
</dbReference>
<dbReference type="VEuPathDB" id="FungiDB:LCOR_01172.1"/>
<feature type="chain" id="PRO_5001655136" evidence="2">
    <location>
        <begin position="22"/>
        <end position="71"/>
    </location>
</feature>
<organism evidence="3 4">
    <name type="scientific">Lichtheimia corymbifera JMRC:FSU:9682</name>
    <dbReference type="NCBI Taxonomy" id="1263082"/>
    <lineage>
        <taxon>Eukaryota</taxon>
        <taxon>Fungi</taxon>
        <taxon>Fungi incertae sedis</taxon>
        <taxon>Mucoromycota</taxon>
        <taxon>Mucoromycotina</taxon>
        <taxon>Mucoromycetes</taxon>
        <taxon>Mucorales</taxon>
        <taxon>Lichtheimiaceae</taxon>
        <taxon>Lichtheimia</taxon>
    </lineage>
</organism>
<dbReference type="Proteomes" id="UP000027586">
    <property type="component" value="Unassembled WGS sequence"/>
</dbReference>
<dbReference type="SUPFAM" id="SSF48225">
    <property type="entry name" value="Seven-hairpin glycosidases"/>
    <property type="match status" value="1"/>
</dbReference>
<dbReference type="OrthoDB" id="8118055at2759"/>
<keyword evidence="2" id="KW-0732">Signal</keyword>
<dbReference type="Pfam" id="PF01532">
    <property type="entry name" value="Glyco_hydro_47"/>
    <property type="match status" value="1"/>
</dbReference>
<evidence type="ECO:0000256" key="1">
    <source>
        <dbReference type="ARBA" id="ARBA00007658"/>
    </source>
</evidence>
<dbReference type="GO" id="GO:0005509">
    <property type="term" value="F:calcium ion binding"/>
    <property type="evidence" value="ECO:0007669"/>
    <property type="project" value="InterPro"/>
</dbReference>
<feature type="signal peptide" evidence="2">
    <location>
        <begin position="1"/>
        <end position="21"/>
    </location>
</feature>
<dbReference type="InterPro" id="IPR012341">
    <property type="entry name" value="6hp_glycosidase-like_sf"/>
</dbReference>
<dbReference type="STRING" id="1263082.A0A068RHH0"/>
<keyword evidence="4" id="KW-1185">Reference proteome</keyword>